<organism evidence="1 2">
    <name type="scientific">Pseudomonas caspiana</name>
    <dbReference type="NCBI Taxonomy" id="1451454"/>
    <lineage>
        <taxon>Bacteria</taxon>
        <taxon>Pseudomonadati</taxon>
        <taxon>Pseudomonadota</taxon>
        <taxon>Gammaproteobacteria</taxon>
        <taxon>Pseudomonadales</taxon>
        <taxon>Pseudomonadaceae</taxon>
        <taxon>Pseudomonas</taxon>
    </lineage>
</organism>
<dbReference type="Proteomes" id="UP000195440">
    <property type="component" value="Unassembled WGS sequence"/>
</dbReference>
<sequence>MFTTAFTTFIEEQINLAEQKLHNGKSARLDDVAFGKLGFYLALRRVLEGTSTPEDLGLIEAVNDTLQALKLLDNDETFLAGIKQ</sequence>
<gene>
    <name evidence="1" type="ORF">AUC60_16500</name>
</gene>
<proteinExistence type="predicted"/>
<accession>A0A1Y3P1T7</accession>
<evidence type="ECO:0000313" key="2">
    <source>
        <dbReference type="Proteomes" id="UP000195440"/>
    </source>
</evidence>
<name>A0A1Y3P1T7_9PSED</name>
<evidence type="ECO:0000313" key="1">
    <source>
        <dbReference type="EMBL" id="OUM72702.1"/>
    </source>
</evidence>
<protein>
    <submittedName>
        <fullName evidence="1">Uncharacterized protein</fullName>
    </submittedName>
</protein>
<dbReference type="OrthoDB" id="583329at2"/>
<reference evidence="1 2" key="1">
    <citation type="journal article" date="2017" name="Syst. Appl. Microbiol.">
        <title>Pseudomonas caspiana sp. nov., a citrus pathogen in the Pseudomonas syringae phylogenetic group.</title>
        <authorList>
            <person name="Busquets A."/>
            <person name="Gomila M."/>
            <person name="Beiki F."/>
            <person name="Mulet M."/>
            <person name="Rahimian H."/>
            <person name="Garcia-Valdes E."/>
            <person name="Lalucat J."/>
        </authorList>
    </citation>
    <scope>NUCLEOTIDE SEQUENCE [LARGE SCALE GENOMIC DNA]</scope>
    <source>
        <strain evidence="1 2">FBF102</strain>
    </source>
</reference>
<keyword evidence="2" id="KW-1185">Reference proteome</keyword>
<comment type="caution">
    <text evidence="1">The sequence shown here is derived from an EMBL/GenBank/DDBJ whole genome shotgun (WGS) entry which is preliminary data.</text>
</comment>
<dbReference type="AlphaFoldDB" id="A0A1Y3P1T7"/>
<dbReference type="RefSeq" id="WP_087269748.1">
    <property type="nucleotide sequence ID" value="NZ_JBJGBV010000018.1"/>
</dbReference>
<dbReference type="EMBL" id="LOHF01000014">
    <property type="protein sequence ID" value="OUM72702.1"/>
    <property type="molecule type" value="Genomic_DNA"/>
</dbReference>